<dbReference type="EMBL" id="LR796806">
    <property type="protein sequence ID" value="CAB4167863.1"/>
    <property type="molecule type" value="Genomic_DNA"/>
</dbReference>
<name>A0A6J5P8L5_9CAUD</name>
<protein>
    <submittedName>
        <fullName evidence="1">Uncharacterized protein</fullName>
    </submittedName>
</protein>
<proteinExistence type="predicted"/>
<accession>A0A6J5P8L5</accession>
<sequence length="75" mass="7908">MIGRIVGMLVGRKLKEKAVDAVLDKVNLPDPVETAIKVAATGNVGDLLGGMGKDMAQEAVLGEITKKVPVKRPKK</sequence>
<organism evidence="1">
    <name type="scientific">uncultured Caudovirales phage</name>
    <dbReference type="NCBI Taxonomy" id="2100421"/>
    <lineage>
        <taxon>Viruses</taxon>
        <taxon>Duplodnaviria</taxon>
        <taxon>Heunggongvirae</taxon>
        <taxon>Uroviricota</taxon>
        <taxon>Caudoviricetes</taxon>
        <taxon>Peduoviridae</taxon>
        <taxon>Maltschvirus</taxon>
        <taxon>Maltschvirus maltsch</taxon>
    </lineage>
</organism>
<evidence type="ECO:0000313" key="1">
    <source>
        <dbReference type="EMBL" id="CAB4167863.1"/>
    </source>
</evidence>
<gene>
    <name evidence="1" type="ORF">UFOVP858_71</name>
</gene>
<reference evidence="1" key="1">
    <citation type="submission" date="2020-04" db="EMBL/GenBank/DDBJ databases">
        <authorList>
            <person name="Chiriac C."/>
            <person name="Salcher M."/>
            <person name="Ghai R."/>
            <person name="Kavagutti S V."/>
        </authorList>
    </citation>
    <scope>NUCLEOTIDE SEQUENCE</scope>
</reference>